<dbReference type="AlphaFoldDB" id="A0A180FZW4"/>
<dbReference type="EnsemblFungi" id="PTTG_10682-t43_1">
    <property type="protein sequence ID" value="PTTG_10682-t43_1-p1"/>
    <property type="gene ID" value="PTTG_10682"/>
</dbReference>
<gene>
    <name evidence="1" type="ORF">PTTG_10682</name>
</gene>
<accession>A0A180FZW4</accession>
<dbReference type="EMBL" id="ADAS02006861">
    <property type="protein sequence ID" value="OAV85113.1"/>
    <property type="molecule type" value="Genomic_DNA"/>
</dbReference>
<proteinExistence type="predicted"/>
<keyword evidence="3" id="KW-1185">Reference proteome</keyword>
<protein>
    <submittedName>
        <fullName evidence="1 2">Uncharacterized protein</fullName>
    </submittedName>
</protein>
<reference evidence="2" key="4">
    <citation type="submission" date="2025-05" db="UniProtKB">
        <authorList>
            <consortium name="EnsemblFungi"/>
        </authorList>
    </citation>
    <scope>IDENTIFICATION</scope>
    <source>
        <strain evidence="2">isolate 1-1 / race 1 (BBBD)</strain>
    </source>
</reference>
<evidence type="ECO:0000313" key="1">
    <source>
        <dbReference type="EMBL" id="OAV85113.1"/>
    </source>
</evidence>
<evidence type="ECO:0000313" key="3">
    <source>
        <dbReference type="Proteomes" id="UP000005240"/>
    </source>
</evidence>
<name>A0A180FZW4_PUCT1</name>
<dbReference type="VEuPathDB" id="FungiDB:PTTG_10682"/>
<evidence type="ECO:0000313" key="2">
    <source>
        <dbReference type="EnsemblFungi" id="PTTG_10682-t43_1-p1"/>
    </source>
</evidence>
<sequence>MLLARPPRHLPRRSSSLGRLCASVHRLHPSTLLVAPLHRLRPLVVASGPSSLHLALSSLPQDHCPCLLTALPPAQPLSSKTSLKSFGINILHPPSCKRILTGMSLRLDKQFSVPRY</sequence>
<reference evidence="1" key="1">
    <citation type="submission" date="2009-11" db="EMBL/GenBank/DDBJ databases">
        <authorList>
            <consortium name="The Broad Institute Genome Sequencing Platform"/>
            <person name="Ward D."/>
            <person name="Feldgarden M."/>
            <person name="Earl A."/>
            <person name="Young S.K."/>
            <person name="Zeng Q."/>
            <person name="Koehrsen M."/>
            <person name="Alvarado L."/>
            <person name="Berlin A."/>
            <person name="Bochicchio J."/>
            <person name="Borenstein D."/>
            <person name="Chapman S.B."/>
            <person name="Chen Z."/>
            <person name="Engels R."/>
            <person name="Freedman E."/>
            <person name="Gellesch M."/>
            <person name="Goldberg J."/>
            <person name="Griggs A."/>
            <person name="Gujja S."/>
            <person name="Heilman E."/>
            <person name="Heiman D."/>
            <person name="Hepburn T."/>
            <person name="Howarth C."/>
            <person name="Jen D."/>
            <person name="Larson L."/>
            <person name="Lewis B."/>
            <person name="Mehta T."/>
            <person name="Park D."/>
            <person name="Pearson M."/>
            <person name="Roberts A."/>
            <person name="Saif S."/>
            <person name="Shea T."/>
            <person name="Shenoy N."/>
            <person name="Sisk P."/>
            <person name="Stolte C."/>
            <person name="Sykes S."/>
            <person name="Thomson T."/>
            <person name="Walk T."/>
            <person name="White J."/>
            <person name="Yandava C."/>
            <person name="Izard J."/>
            <person name="Baranova O.V."/>
            <person name="Blanton J.M."/>
            <person name="Tanner A.C."/>
            <person name="Dewhirst F.E."/>
            <person name="Haas B."/>
            <person name="Nusbaum C."/>
            <person name="Birren B."/>
        </authorList>
    </citation>
    <scope>NUCLEOTIDE SEQUENCE [LARGE SCALE GENOMIC DNA]</scope>
    <source>
        <strain evidence="1">1-1 BBBD Race 1</strain>
    </source>
</reference>
<dbReference type="Proteomes" id="UP000005240">
    <property type="component" value="Unassembled WGS sequence"/>
</dbReference>
<organism evidence="1">
    <name type="scientific">Puccinia triticina (isolate 1-1 / race 1 (BBBD))</name>
    <name type="common">Brown leaf rust fungus</name>
    <dbReference type="NCBI Taxonomy" id="630390"/>
    <lineage>
        <taxon>Eukaryota</taxon>
        <taxon>Fungi</taxon>
        <taxon>Dikarya</taxon>
        <taxon>Basidiomycota</taxon>
        <taxon>Pucciniomycotina</taxon>
        <taxon>Pucciniomycetes</taxon>
        <taxon>Pucciniales</taxon>
        <taxon>Pucciniaceae</taxon>
        <taxon>Puccinia</taxon>
    </lineage>
</organism>
<reference evidence="1" key="2">
    <citation type="submission" date="2016-05" db="EMBL/GenBank/DDBJ databases">
        <title>Comparative analysis highlights variable genome content of wheat rusts and divergence of the mating loci.</title>
        <authorList>
            <person name="Cuomo C.A."/>
            <person name="Bakkeren G."/>
            <person name="Szabo L."/>
            <person name="Khalil H."/>
            <person name="Joly D."/>
            <person name="Goldberg J."/>
            <person name="Young S."/>
            <person name="Zeng Q."/>
            <person name="Fellers J."/>
        </authorList>
    </citation>
    <scope>NUCLEOTIDE SEQUENCE [LARGE SCALE GENOMIC DNA]</scope>
    <source>
        <strain evidence="1">1-1 BBBD Race 1</strain>
    </source>
</reference>
<reference evidence="2 3" key="3">
    <citation type="journal article" date="2017" name="G3 (Bethesda)">
        <title>Comparative analysis highlights variable genome content of wheat rusts and divergence of the mating loci.</title>
        <authorList>
            <person name="Cuomo C.A."/>
            <person name="Bakkeren G."/>
            <person name="Khalil H.B."/>
            <person name="Panwar V."/>
            <person name="Joly D."/>
            <person name="Linning R."/>
            <person name="Sakthikumar S."/>
            <person name="Song X."/>
            <person name="Adiconis X."/>
            <person name="Fan L."/>
            <person name="Goldberg J.M."/>
            <person name="Levin J.Z."/>
            <person name="Young S."/>
            <person name="Zeng Q."/>
            <person name="Anikster Y."/>
            <person name="Bruce M."/>
            <person name="Wang M."/>
            <person name="Yin C."/>
            <person name="McCallum B."/>
            <person name="Szabo L.J."/>
            <person name="Hulbert S."/>
            <person name="Chen X."/>
            <person name="Fellers J.P."/>
        </authorList>
    </citation>
    <scope>NUCLEOTIDE SEQUENCE</scope>
    <source>
        <strain evidence="2">isolate 1-1 / race 1 (BBBD)</strain>
        <strain evidence="3">Isolate 1-1 / race 1 (BBBD)</strain>
    </source>
</reference>